<accession>A0ABV4IB48</accession>
<evidence type="ECO:0000313" key="2">
    <source>
        <dbReference type="Proteomes" id="UP001567350"/>
    </source>
</evidence>
<proteinExistence type="predicted"/>
<dbReference type="EMBL" id="JBGJLR010000004">
    <property type="protein sequence ID" value="MEZ2739080.1"/>
    <property type="molecule type" value="Genomic_DNA"/>
</dbReference>
<reference evidence="1 2" key="1">
    <citation type="submission" date="2024-08" db="EMBL/GenBank/DDBJ databases">
        <authorList>
            <person name="Feng Z."/>
            <person name="Ronholm J."/>
        </authorList>
    </citation>
    <scope>NUCLEOTIDE SEQUENCE [LARGE SCALE GENOMIC DNA]</scope>
    <source>
        <strain evidence="1 2">4-AB0-8</strain>
    </source>
</reference>
<keyword evidence="2" id="KW-1185">Reference proteome</keyword>
<gene>
    <name evidence="1" type="ORF">ACBP88_06315</name>
</gene>
<sequence length="146" mass="14585">MSAAEPIWRVAPALLLAQLQATLARLDAQEGNASIRLYSTARPGDMGQGGTSMAQVQLARPAGVITAAGLLQLTPADPAGSMVLESGTPRWGELVAADGTVLADGNVTDAAHGGCFQVSGGQTPEGDDAPVFYAGGLITLAATALG</sequence>
<dbReference type="RefSeq" id="WP_370891348.1">
    <property type="nucleotide sequence ID" value="NZ_JBGJLR010000004.1"/>
</dbReference>
<dbReference type="Proteomes" id="UP001567350">
    <property type="component" value="Unassembled WGS sequence"/>
</dbReference>
<evidence type="ECO:0000313" key="1">
    <source>
        <dbReference type="EMBL" id="MEZ2739080.1"/>
    </source>
</evidence>
<comment type="caution">
    <text evidence="1">The sequence shown here is derived from an EMBL/GenBank/DDBJ whole genome shotgun (WGS) entry which is preliminary data.</text>
</comment>
<organism evidence="1 2">
    <name type="scientific">Comamonas jiangduensis</name>
    <dbReference type="NCBI Taxonomy" id="1194168"/>
    <lineage>
        <taxon>Bacteria</taxon>
        <taxon>Pseudomonadati</taxon>
        <taxon>Pseudomonadota</taxon>
        <taxon>Betaproteobacteria</taxon>
        <taxon>Burkholderiales</taxon>
        <taxon>Comamonadaceae</taxon>
        <taxon>Comamonas</taxon>
    </lineage>
</organism>
<protein>
    <submittedName>
        <fullName evidence="1">Uncharacterized protein</fullName>
    </submittedName>
</protein>
<name>A0ABV4IB48_9BURK</name>